<dbReference type="Gene3D" id="3.40.50.360">
    <property type="match status" value="1"/>
</dbReference>
<organism evidence="3 4">
    <name type="scientific">Paenibacillus woosongensis</name>
    <dbReference type="NCBI Taxonomy" id="307580"/>
    <lineage>
        <taxon>Bacteria</taxon>
        <taxon>Bacillati</taxon>
        <taxon>Bacillota</taxon>
        <taxon>Bacilli</taxon>
        <taxon>Bacillales</taxon>
        <taxon>Paenibacillaceae</taxon>
        <taxon>Paenibacillus</taxon>
    </lineage>
</organism>
<keyword evidence="1" id="KW-0560">Oxidoreductase</keyword>
<dbReference type="InterPro" id="IPR003680">
    <property type="entry name" value="Flavodoxin_fold"/>
</dbReference>
<accession>A0ABQ4MY16</accession>
<keyword evidence="4" id="KW-1185">Reference proteome</keyword>
<evidence type="ECO:0000313" key="4">
    <source>
        <dbReference type="Proteomes" id="UP000681290"/>
    </source>
</evidence>
<gene>
    <name evidence="3" type="primary">ywrO</name>
    <name evidence="3" type="ORF">J15TS10_46220</name>
</gene>
<name>A0ABQ4MY16_9BACL</name>
<sequence length="180" mass="20684">MLVKIMAILAHPDLNTSRANRALCLELQRAGVLLHDLYGAYPDWNIDVKQEQQLLLEHDRIILQFPLYWYSSPPLLKKWFDDVLEYGWAYGSGGDQLKDKAFMVATTTGGSEKEYRSGGFNRYTLSELLRPIERTLTRCDAEFLPPFVTYNTTKATDAELLQEAQRYAEIARMPSELLMS</sequence>
<evidence type="ECO:0000259" key="2">
    <source>
        <dbReference type="Pfam" id="PF02525"/>
    </source>
</evidence>
<dbReference type="EMBL" id="BOSM01000012">
    <property type="protein sequence ID" value="GIP60808.1"/>
    <property type="molecule type" value="Genomic_DNA"/>
</dbReference>
<dbReference type="InterPro" id="IPR046980">
    <property type="entry name" value="KefG/KefF"/>
</dbReference>
<dbReference type="PANTHER" id="PTHR47307:SF1">
    <property type="entry name" value="GLUTATHIONE-REGULATED POTASSIUM-EFFLUX SYSTEM ANCILLARY PROTEIN KEFG"/>
    <property type="match status" value="1"/>
</dbReference>
<evidence type="ECO:0000313" key="3">
    <source>
        <dbReference type="EMBL" id="GIP60808.1"/>
    </source>
</evidence>
<feature type="domain" description="Flavodoxin-like fold" evidence="2">
    <location>
        <begin position="4"/>
        <end position="169"/>
    </location>
</feature>
<dbReference type="InterPro" id="IPR029039">
    <property type="entry name" value="Flavoprotein-like_sf"/>
</dbReference>
<dbReference type="SUPFAM" id="SSF52218">
    <property type="entry name" value="Flavoproteins"/>
    <property type="match status" value="1"/>
</dbReference>
<comment type="caution">
    <text evidence="3">The sequence shown here is derived from an EMBL/GenBank/DDBJ whole genome shotgun (WGS) entry which is preliminary data.</text>
</comment>
<proteinExistence type="predicted"/>
<dbReference type="Pfam" id="PF02525">
    <property type="entry name" value="Flavodoxin_2"/>
    <property type="match status" value="1"/>
</dbReference>
<reference evidence="3 4" key="1">
    <citation type="submission" date="2021-03" db="EMBL/GenBank/DDBJ databases">
        <title>Antimicrobial resistance genes in bacteria isolated from Japanese honey, and their potential for conferring macrolide and lincosamide resistance in the American foulbrood pathogen Paenibacillus larvae.</title>
        <authorList>
            <person name="Okamoto M."/>
            <person name="Kumagai M."/>
            <person name="Kanamori H."/>
            <person name="Takamatsu D."/>
        </authorList>
    </citation>
    <scope>NUCLEOTIDE SEQUENCE [LARGE SCALE GENOMIC DNA]</scope>
    <source>
        <strain evidence="3 4">J15TS10</strain>
    </source>
</reference>
<evidence type="ECO:0000256" key="1">
    <source>
        <dbReference type="ARBA" id="ARBA00023002"/>
    </source>
</evidence>
<dbReference type="PANTHER" id="PTHR47307">
    <property type="entry name" value="GLUTATHIONE-REGULATED POTASSIUM-EFFLUX SYSTEM ANCILLARY PROTEIN KEFG"/>
    <property type="match status" value="1"/>
</dbReference>
<protein>
    <submittedName>
        <fullName evidence="3">General stress protein 14</fullName>
    </submittedName>
</protein>
<dbReference type="Proteomes" id="UP000681290">
    <property type="component" value="Unassembled WGS sequence"/>
</dbReference>